<dbReference type="RefSeq" id="WP_249513927.1">
    <property type="nucleotide sequence ID" value="NZ_CP093366.1"/>
</dbReference>
<dbReference type="Proteomes" id="UP000831495">
    <property type="component" value="Chromosome"/>
</dbReference>
<accession>A0ABY4P7M4</accession>
<name>A0ABY4P7M4_9LACO</name>
<keyword evidence="2" id="KW-1185">Reference proteome</keyword>
<dbReference type="EMBL" id="CP093366">
    <property type="protein sequence ID" value="UQS81657.1"/>
    <property type="molecule type" value="Genomic_DNA"/>
</dbReference>
<reference evidence="1" key="1">
    <citation type="journal article" date="2022" name="Int. J. Syst. Evol. Microbiol.">
        <title>Apilactobacillus apisilvae sp. nov., Nicolia spurrieriana gen. nov. sp. nov., Bombilactobacillus folatiphilus sp. nov. and Bombilactobacillus thymidiniphilus sp. nov., four new lactic acid bacterial isolates from stingless bees Tetragonula carbonaria and Austroplebeia australis.</title>
        <authorList>
            <person name="Oliphant S.A."/>
            <person name="Watson-Haigh N.S."/>
            <person name="Sumby K.M."/>
            <person name="Gardner J."/>
            <person name="Groom S."/>
            <person name="Jiranek V."/>
        </authorList>
    </citation>
    <scope>NUCLEOTIDE SEQUENCE</scope>
    <source>
        <strain evidence="1">SG4_D2</strain>
    </source>
</reference>
<protein>
    <submittedName>
        <fullName evidence="1">Uncharacterized protein</fullName>
    </submittedName>
</protein>
<sequence length="187" mass="22298">MIYYLQFNMANLPGVIQVSNQLQQTEYILLRQKPRWKVNYELSTPSQETVGQIYQTNMRIWPNYQIILDDQKITKLIHLNNTRHQLMIAPTLHWLISGNLVANNYLVHDFKHHLIMSMDNIYLKNGHEGYLLQIVPQIDIRLGFLIAAVLNQTSRQIKNQQSIKNWRKNNLRVKLSNNYNFKKIRER</sequence>
<evidence type="ECO:0000313" key="1">
    <source>
        <dbReference type="EMBL" id="UQS81657.1"/>
    </source>
</evidence>
<organism evidence="1 2">
    <name type="scientific">Bombilactobacillus folatiphilus</name>
    <dbReference type="NCBI Taxonomy" id="2923362"/>
    <lineage>
        <taxon>Bacteria</taxon>
        <taxon>Bacillati</taxon>
        <taxon>Bacillota</taxon>
        <taxon>Bacilli</taxon>
        <taxon>Lactobacillales</taxon>
        <taxon>Lactobacillaceae</taxon>
        <taxon>Bombilactobacillus</taxon>
    </lineage>
</organism>
<gene>
    <name evidence="1" type="ORF">MOO45_05485</name>
</gene>
<evidence type="ECO:0000313" key="2">
    <source>
        <dbReference type="Proteomes" id="UP000831495"/>
    </source>
</evidence>
<proteinExistence type="predicted"/>